<keyword evidence="8" id="KW-0449">Lipoprotein</keyword>
<evidence type="ECO:0000256" key="3">
    <source>
        <dbReference type="ARBA" id="ARBA00008725"/>
    </source>
</evidence>
<comment type="caution">
    <text evidence="10">The sequence shown here is derived from an EMBL/GenBank/DDBJ whole genome shotgun (WGS) entry which is preliminary data.</text>
</comment>
<organism evidence="10 11">
    <name type="scientific">Candidatus Alloenteromonas pullistercoris</name>
    <dbReference type="NCBI Taxonomy" id="2840785"/>
    <lineage>
        <taxon>Bacteria</taxon>
        <taxon>Bacillati</taxon>
        <taxon>Bacillota</taxon>
        <taxon>Bacillota incertae sedis</taxon>
        <taxon>Candidatus Alloenteromonas</taxon>
    </lineage>
</organism>
<proteinExistence type="inferred from homology"/>
<evidence type="ECO:0000256" key="4">
    <source>
        <dbReference type="ARBA" id="ARBA00011529"/>
    </source>
</evidence>
<keyword evidence="5" id="KW-0813">Transport</keyword>
<evidence type="ECO:0000313" key="10">
    <source>
        <dbReference type="EMBL" id="MBO8426201.1"/>
    </source>
</evidence>
<comment type="subcellular location">
    <subcellularLocation>
        <location evidence="2">Cell membrane</location>
        <topology evidence="2">Lipid-anchor</topology>
    </subcellularLocation>
</comment>
<dbReference type="PANTHER" id="PTHR30570:SF1">
    <property type="entry name" value="PHOSPHATE-BINDING PROTEIN PSTS"/>
    <property type="match status" value="1"/>
</dbReference>
<evidence type="ECO:0000313" key="11">
    <source>
        <dbReference type="Proteomes" id="UP000823634"/>
    </source>
</evidence>
<evidence type="ECO:0000256" key="7">
    <source>
        <dbReference type="ARBA" id="ARBA00023139"/>
    </source>
</evidence>
<evidence type="ECO:0000256" key="1">
    <source>
        <dbReference type="ARBA" id="ARBA00002841"/>
    </source>
</evidence>
<name>A0A9D9GV41_9FIRM</name>
<evidence type="ECO:0000256" key="5">
    <source>
        <dbReference type="ARBA" id="ARBA00022592"/>
    </source>
</evidence>
<protein>
    <submittedName>
        <fullName evidence="10">Substrate-binding domain-containing protein</fullName>
    </submittedName>
</protein>
<feature type="domain" description="PBP" evidence="9">
    <location>
        <begin position="33"/>
        <end position="145"/>
    </location>
</feature>
<dbReference type="GO" id="GO:0006817">
    <property type="term" value="P:phosphate ion transport"/>
    <property type="evidence" value="ECO:0007669"/>
    <property type="project" value="UniProtKB-KW"/>
</dbReference>
<gene>
    <name evidence="10" type="ORF">IAC61_02630</name>
</gene>
<evidence type="ECO:0000256" key="6">
    <source>
        <dbReference type="ARBA" id="ARBA00022729"/>
    </source>
</evidence>
<reference evidence="10" key="1">
    <citation type="submission" date="2020-10" db="EMBL/GenBank/DDBJ databases">
        <authorList>
            <person name="Gilroy R."/>
        </authorList>
    </citation>
    <scope>NUCLEOTIDE SEQUENCE</scope>
    <source>
        <strain evidence="10">17113</strain>
    </source>
</reference>
<reference evidence="10" key="2">
    <citation type="journal article" date="2021" name="PeerJ">
        <title>Extensive microbial diversity within the chicken gut microbiome revealed by metagenomics and culture.</title>
        <authorList>
            <person name="Gilroy R."/>
            <person name="Ravi A."/>
            <person name="Getino M."/>
            <person name="Pursley I."/>
            <person name="Horton D.L."/>
            <person name="Alikhan N.F."/>
            <person name="Baker D."/>
            <person name="Gharbi K."/>
            <person name="Hall N."/>
            <person name="Watson M."/>
            <person name="Adriaenssens E.M."/>
            <person name="Foster-Nyarko E."/>
            <person name="Jarju S."/>
            <person name="Secka A."/>
            <person name="Antonio M."/>
            <person name="Oren A."/>
            <person name="Chaudhuri R.R."/>
            <person name="La Ragione R."/>
            <person name="Hildebrand F."/>
            <person name="Pallen M.J."/>
        </authorList>
    </citation>
    <scope>NUCLEOTIDE SEQUENCE</scope>
    <source>
        <strain evidence="10">17113</strain>
    </source>
</reference>
<comment type="function">
    <text evidence="1">Part of the ABC transporter complex PstSACB involved in phosphate import.</text>
</comment>
<evidence type="ECO:0000259" key="9">
    <source>
        <dbReference type="Pfam" id="PF12849"/>
    </source>
</evidence>
<comment type="similarity">
    <text evidence="3">Belongs to the PstS family.</text>
</comment>
<dbReference type="SUPFAM" id="SSF53850">
    <property type="entry name" value="Periplasmic binding protein-like II"/>
    <property type="match status" value="2"/>
</dbReference>
<dbReference type="Proteomes" id="UP000823634">
    <property type="component" value="Unassembled WGS sequence"/>
</dbReference>
<dbReference type="PROSITE" id="PS51257">
    <property type="entry name" value="PROKAR_LIPOPROTEIN"/>
    <property type="match status" value="1"/>
</dbReference>
<evidence type="ECO:0000256" key="2">
    <source>
        <dbReference type="ARBA" id="ARBA00004193"/>
    </source>
</evidence>
<evidence type="ECO:0000256" key="8">
    <source>
        <dbReference type="ARBA" id="ARBA00023288"/>
    </source>
</evidence>
<dbReference type="AlphaFoldDB" id="A0A9D9GV41"/>
<dbReference type="EMBL" id="JADINA010000019">
    <property type="protein sequence ID" value="MBO8426201.1"/>
    <property type="molecule type" value="Genomic_DNA"/>
</dbReference>
<dbReference type="Pfam" id="PF12849">
    <property type="entry name" value="PBP_like_2"/>
    <property type="match status" value="2"/>
</dbReference>
<dbReference type="InterPro" id="IPR024370">
    <property type="entry name" value="PBP_domain"/>
</dbReference>
<accession>A0A9D9GV41</accession>
<dbReference type="InterPro" id="IPR050811">
    <property type="entry name" value="Phosphate_ABC_transporter"/>
</dbReference>
<sequence>MNANKLLKRSFIALMPFALVSCGPKEFDVSHSVSIITREDGSGTKSAFMELLGLKGKDDPEEATIQNGTAAVLAEVENNMYAIAYDSLGYVTEDVKLLQVDGVEPTIENIKTGDYAISRPLNVVYKTADIEGSPLYSDYLSFLSSSQAQQIISEEGYVSIVDGAITYAAPETPLSGTIQISGSTSLQPLMILLAEAYEQLNGNVSIEVAGGGSGTGYENAENGVSAFGMISEEFNSEKAPSCVYSTVAKDGIGIIVNLDNPVEDISLEDLSRLYDVDASPAISSWSELITE</sequence>
<keyword evidence="5" id="KW-0592">Phosphate transport</keyword>
<keyword evidence="6" id="KW-0732">Signal</keyword>
<keyword evidence="7" id="KW-0564">Palmitate</keyword>
<comment type="subunit">
    <text evidence="4">The complex is composed of two ATP-binding proteins (PstB), two transmembrane proteins (PstC and PstA) and a solute-binding protein (PstS).</text>
</comment>
<dbReference type="PANTHER" id="PTHR30570">
    <property type="entry name" value="PERIPLASMIC PHOSPHATE BINDING COMPONENT OF PHOSPHATE ABC TRANSPORTER"/>
    <property type="match status" value="1"/>
</dbReference>
<dbReference type="Gene3D" id="3.40.190.10">
    <property type="entry name" value="Periplasmic binding protein-like II"/>
    <property type="match status" value="2"/>
</dbReference>
<dbReference type="GO" id="GO:0005886">
    <property type="term" value="C:plasma membrane"/>
    <property type="evidence" value="ECO:0007669"/>
    <property type="project" value="UniProtKB-SubCell"/>
</dbReference>
<feature type="domain" description="PBP" evidence="9">
    <location>
        <begin position="169"/>
        <end position="286"/>
    </location>
</feature>